<gene>
    <name evidence="2" type="ORF">VKT23_003138</name>
</gene>
<dbReference type="Proteomes" id="UP001498398">
    <property type="component" value="Unassembled WGS sequence"/>
</dbReference>
<sequence length="776" mass="85140">MPVSFVPALGNAVHIRLPPWYSCMGTQTVHLQFTAFLDDEEFQNFENGMKVQVWSNFASDGRRNGHEGWGAMDFELDPQGSLSFGPLSADSREDRHRLSLNFSVPFSASGNELSFTYRLLFPTGEERWLGSYGQNGTVYLDVSSAPEESGFTLEKEGWALTNSGSSSLWQWHGDAEEDPCVAKIFRPENWSVWCIGKEGNSLVPSNALDGSSNARPAHANVSLLFLVPRVRPNSILRPKTLALHTSSDIILKIVSSSGGSNAHEISDIFASGSGSIFLEMYERADTLLNPGQRDIRIKQISSSSDRHAIWARSQTDIHPVHGVTIPLLPGSKLPTTVYVESAALAAFLGPTAVRFALFAPFDLGVHFVDLSSDKQVQETGSVPFSVPPAGEQFILSPFYSIPNSETEERTTSRLKNVQVSILSRHSSHVIESSVDEFLPTPPPSPHLRPIVRLSPTCAHSDTSISDMGMPSRRDTPSPRPDESIADMNSKVQNSSGVEATEGEETPAGDELRDMDTELEEEEENAFGRERMTRPFRSESSSFLTVPTRTELRRSSSVSSLVGSANRDEGRVTLAITLVKSLIKAFALWLSMLIHSVFRSGHSEVMVRQGDPESRPQSPMPEAHDSTRDEDDTLEVEISSPVIDERTPLLSRSSPLESPAKPLQNDAGTPVQVDQKVQKQSIVTEAETTSLSMVSQKKTFLVVDLLDSGAAAYHSLLIRESVQDSGNLSSDEIIEQLDIEFNGQPVRVSDVKTLDRGVILVKFGEKVPGKLRLSLRG</sequence>
<proteinExistence type="predicted"/>
<evidence type="ECO:0000256" key="1">
    <source>
        <dbReference type="SAM" id="MobiDB-lite"/>
    </source>
</evidence>
<feature type="region of interest" description="Disordered" evidence="1">
    <location>
        <begin position="458"/>
        <end position="528"/>
    </location>
</feature>
<comment type="caution">
    <text evidence="2">The sequence shown here is derived from an EMBL/GenBank/DDBJ whole genome shotgun (WGS) entry which is preliminary data.</text>
</comment>
<feature type="compositionally biased region" description="Low complexity" evidence="1">
    <location>
        <begin position="647"/>
        <end position="658"/>
    </location>
</feature>
<feature type="region of interest" description="Disordered" evidence="1">
    <location>
        <begin position="604"/>
        <end position="633"/>
    </location>
</feature>
<organism evidence="2 3">
    <name type="scientific">Marasmiellus scandens</name>
    <dbReference type="NCBI Taxonomy" id="2682957"/>
    <lineage>
        <taxon>Eukaryota</taxon>
        <taxon>Fungi</taxon>
        <taxon>Dikarya</taxon>
        <taxon>Basidiomycota</taxon>
        <taxon>Agaricomycotina</taxon>
        <taxon>Agaricomycetes</taxon>
        <taxon>Agaricomycetidae</taxon>
        <taxon>Agaricales</taxon>
        <taxon>Marasmiineae</taxon>
        <taxon>Omphalotaceae</taxon>
        <taxon>Marasmiellus</taxon>
    </lineage>
</organism>
<evidence type="ECO:0000313" key="2">
    <source>
        <dbReference type="EMBL" id="KAK7468633.1"/>
    </source>
</evidence>
<dbReference type="EMBL" id="JBANRG010000003">
    <property type="protein sequence ID" value="KAK7468633.1"/>
    <property type="molecule type" value="Genomic_DNA"/>
</dbReference>
<keyword evidence="3" id="KW-1185">Reference proteome</keyword>
<name>A0ABR1K0N9_9AGAR</name>
<protein>
    <submittedName>
        <fullName evidence="2">Uncharacterized protein</fullName>
    </submittedName>
</protein>
<feature type="region of interest" description="Disordered" evidence="1">
    <location>
        <begin position="646"/>
        <end position="671"/>
    </location>
</feature>
<accession>A0ABR1K0N9</accession>
<evidence type="ECO:0000313" key="3">
    <source>
        <dbReference type="Proteomes" id="UP001498398"/>
    </source>
</evidence>
<reference evidence="2 3" key="1">
    <citation type="submission" date="2024-01" db="EMBL/GenBank/DDBJ databases">
        <title>A draft genome for the cacao thread blight pathogen Marasmiellus scandens.</title>
        <authorList>
            <person name="Baruah I.K."/>
            <person name="Leung J."/>
            <person name="Bukari Y."/>
            <person name="Amoako-Attah I."/>
            <person name="Meinhardt L.W."/>
            <person name="Bailey B.A."/>
            <person name="Cohen S.P."/>
        </authorList>
    </citation>
    <scope>NUCLEOTIDE SEQUENCE [LARGE SCALE GENOMIC DNA]</scope>
    <source>
        <strain evidence="2 3">GH-19</strain>
    </source>
</reference>
<feature type="compositionally biased region" description="Basic and acidic residues" evidence="1">
    <location>
        <begin position="471"/>
        <end position="482"/>
    </location>
</feature>